<protein>
    <recommendedName>
        <fullName evidence="4">Lipoprotein</fullName>
    </recommendedName>
</protein>
<evidence type="ECO:0000256" key="1">
    <source>
        <dbReference type="SAM" id="SignalP"/>
    </source>
</evidence>
<dbReference type="Proteomes" id="UP000703893">
    <property type="component" value="Unassembled WGS sequence"/>
</dbReference>
<evidence type="ECO:0008006" key="4">
    <source>
        <dbReference type="Google" id="ProtNLM"/>
    </source>
</evidence>
<feature type="signal peptide" evidence="1">
    <location>
        <begin position="1"/>
        <end position="19"/>
    </location>
</feature>
<evidence type="ECO:0000313" key="3">
    <source>
        <dbReference type="Proteomes" id="UP000703893"/>
    </source>
</evidence>
<evidence type="ECO:0000313" key="2">
    <source>
        <dbReference type="EMBL" id="MBM3273727.1"/>
    </source>
</evidence>
<dbReference type="PROSITE" id="PS51257">
    <property type="entry name" value="PROKAR_LIPOPROTEIN"/>
    <property type="match status" value="1"/>
</dbReference>
<organism evidence="2 3">
    <name type="scientific">Candidatus Tanganyikabacteria bacterium</name>
    <dbReference type="NCBI Taxonomy" id="2961651"/>
    <lineage>
        <taxon>Bacteria</taxon>
        <taxon>Bacillati</taxon>
        <taxon>Candidatus Sericytochromatia</taxon>
        <taxon>Candidatus Tanganyikabacteria</taxon>
    </lineage>
</organism>
<reference evidence="2 3" key="1">
    <citation type="submission" date="2019-03" db="EMBL/GenBank/DDBJ databases">
        <title>Lake Tanganyika Metagenome-Assembled Genomes (MAGs).</title>
        <authorList>
            <person name="Tran P."/>
        </authorList>
    </citation>
    <scope>NUCLEOTIDE SEQUENCE [LARGE SCALE GENOMIC DNA]</scope>
    <source>
        <strain evidence="2">K_DeepCast_65m_m2_236</strain>
    </source>
</reference>
<keyword evidence="1" id="KW-0732">Signal</keyword>
<dbReference type="EMBL" id="VGJX01000036">
    <property type="protein sequence ID" value="MBM3273727.1"/>
    <property type="molecule type" value="Genomic_DNA"/>
</dbReference>
<dbReference type="AlphaFoldDB" id="A0A937X2R0"/>
<comment type="caution">
    <text evidence="2">The sequence shown here is derived from an EMBL/GenBank/DDBJ whole genome shotgun (WGS) entry which is preliminary data.</text>
</comment>
<name>A0A937X2R0_9BACT</name>
<gene>
    <name evidence="2" type="ORF">FJZ00_01135</name>
</gene>
<sequence length="232" mass="24969">MRRVISLTLAASLLSLSLAGCGAPATQLTGAAAGRTNASSDQAQTLTSDQMALRFANQLAARGGDRPKVRGAIVTVDTAGGPDATYDFTATPKTGMVTFRAGDYETTFKYPAKDDEINGKAVPAILVAIAVKMVWGGTVAFAKYWLTHRGDEFNRKDCVKAVVFGMVSEGLTAIPGIGGALSHFLWPIAWKWVDKWIDKNWPWDPRKMLDLGLSFTDEVVDALQEAQATSQR</sequence>
<proteinExistence type="predicted"/>
<feature type="chain" id="PRO_5037872956" description="Lipoprotein" evidence="1">
    <location>
        <begin position="20"/>
        <end position="232"/>
    </location>
</feature>
<accession>A0A937X2R0</accession>